<keyword evidence="2 5" id="KW-0547">Nucleotide-binding</keyword>
<dbReference type="SMART" id="SM00220">
    <property type="entry name" value="S_TKc"/>
    <property type="match status" value="1"/>
</dbReference>
<dbReference type="GO" id="GO:0004674">
    <property type="term" value="F:protein serine/threonine kinase activity"/>
    <property type="evidence" value="ECO:0007669"/>
    <property type="project" value="UniProtKB-KW"/>
</dbReference>
<feature type="region of interest" description="Disordered" evidence="6">
    <location>
        <begin position="467"/>
        <end position="508"/>
    </location>
</feature>
<dbReference type="Proteomes" id="UP000321595">
    <property type="component" value="Chromosome"/>
</dbReference>
<dbReference type="SUPFAM" id="SSF56112">
    <property type="entry name" value="Protein kinase-like (PK-like)"/>
    <property type="match status" value="1"/>
</dbReference>
<feature type="domain" description="Protein kinase" evidence="7">
    <location>
        <begin position="12"/>
        <end position="268"/>
    </location>
</feature>
<keyword evidence="3 8" id="KW-0418">Kinase</keyword>
<dbReference type="CDD" id="cd14014">
    <property type="entry name" value="STKc_PknB_like"/>
    <property type="match status" value="1"/>
</dbReference>
<dbReference type="InterPro" id="IPR000719">
    <property type="entry name" value="Prot_kinase_dom"/>
</dbReference>
<feature type="compositionally biased region" description="Basic and acidic residues" evidence="6">
    <location>
        <begin position="421"/>
        <end position="443"/>
    </location>
</feature>
<dbReference type="RefSeq" id="WP_146958771.1">
    <property type="nucleotide sequence ID" value="NZ_CP042467.1"/>
</dbReference>
<dbReference type="KEGG" id="bbae:FRD01_07495"/>
<dbReference type="PROSITE" id="PS50011">
    <property type="entry name" value="PROTEIN_KINASE_DOM"/>
    <property type="match status" value="1"/>
</dbReference>
<reference evidence="8 9" key="1">
    <citation type="submission" date="2019-08" db="EMBL/GenBank/DDBJ databases">
        <authorList>
            <person name="Liang Q."/>
        </authorList>
    </citation>
    <scope>NUCLEOTIDE SEQUENCE [LARGE SCALE GENOMIC DNA]</scope>
    <source>
        <strain evidence="8 9">V1718</strain>
    </source>
</reference>
<proteinExistence type="predicted"/>
<keyword evidence="1" id="KW-0808">Transferase</keyword>
<evidence type="ECO:0000256" key="5">
    <source>
        <dbReference type="PROSITE-ProRule" id="PRU10141"/>
    </source>
</evidence>
<dbReference type="Gene3D" id="1.10.510.10">
    <property type="entry name" value="Transferase(Phosphotransferase) domain 1"/>
    <property type="match status" value="1"/>
</dbReference>
<dbReference type="PANTHER" id="PTHR43289">
    <property type="entry name" value="MITOGEN-ACTIVATED PROTEIN KINASE KINASE KINASE 20-RELATED"/>
    <property type="match status" value="1"/>
</dbReference>
<dbReference type="InterPro" id="IPR011009">
    <property type="entry name" value="Kinase-like_dom_sf"/>
</dbReference>
<dbReference type="Gene3D" id="3.30.200.20">
    <property type="entry name" value="Phosphorylase Kinase, domain 1"/>
    <property type="match status" value="1"/>
</dbReference>
<feature type="region of interest" description="Disordered" evidence="6">
    <location>
        <begin position="398"/>
        <end position="452"/>
    </location>
</feature>
<sequence length="508" mass="54855">MSYKDFDMGTRYEFERILGRGGMGVVLRAKDTVLNRPVAVKILSEELAHLQEAQDIFLTEGQALASLKHPNLVSVFDVMEHNTRVMMVLEYVEGDNLDDVLRAQGNLDVETVIDIGMQLTLAIQYLHQNGFIHRDLKPANVMMQPGGDVKLIDFGLARSLEVLAERGTRVRGSPAYMAPEQFTGDQLSGATDIYALGVSLFELTAGRLPFIDGDNGFSHVHREPPKLADLAPGVPAGLSLLIDRCLAKTPSERPSPADVLSILKQLSLGEQSTFDGMTKPVLTTGAFESVEEPRSGKKRGLTLGLVAILALGVVASAGFYWSASDPAPQELDGDASKTTEPAAVAVVEVEESPAPPEDVERLDNPTVELALAEGKDALSLALNLSKSTSDLLVDAKNERPRRITKSEPELPNPKVTPAVEPKAEEATLEAVPKEVPVEEKPEETAPAVADPKPEVVIPIPALKPAIVQQKPTPKVEPKKEQIAAPKPKAVEKKAEPEKKETAEPLLSF</sequence>
<dbReference type="AlphaFoldDB" id="A0A5B8XTV4"/>
<keyword evidence="8" id="KW-0723">Serine/threonine-protein kinase</keyword>
<feature type="compositionally biased region" description="Basic and acidic residues" evidence="6">
    <location>
        <begin position="398"/>
        <end position="408"/>
    </location>
</feature>
<dbReference type="InterPro" id="IPR008271">
    <property type="entry name" value="Ser/Thr_kinase_AS"/>
</dbReference>
<dbReference type="EMBL" id="CP042467">
    <property type="protein sequence ID" value="QED27086.1"/>
    <property type="molecule type" value="Genomic_DNA"/>
</dbReference>
<dbReference type="PANTHER" id="PTHR43289:SF34">
    <property type="entry name" value="SERINE_THREONINE-PROTEIN KINASE YBDM-RELATED"/>
    <property type="match status" value="1"/>
</dbReference>
<evidence type="ECO:0000259" key="7">
    <source>
        <dbReference type="PROSITE" id="PS50011"/>
    </source>
</evidence>
<dbReference type="Pfam" id="PF00069">
    <property type="entry name" value="Pkinase"/>
    <property type="match status" value="1"/>
</dbReference>
<evidence type="ECO:0000256" key="6">
    <source>
        <dbReference type="SAM" id="MobiDB-lite"/>
    </source>
</evidence>
<name>A0A5B8XTV4_9DELT</name>
<keyword evidence="4 5" id="KW-0067">ATP-binding</keyword>
<evidence type="ECO:0000256" key="4">
    <source>
        <dbReference type="ARBA" id="ARBA00022840"/>
    </source>
</evidence>
<dbReference type="GO" id="GO:0005524">
    <property type="term" value="F:ATP binding"/>
    <property type="evidence" value="ECO:0007669"/>
    <property type="project" value="UniProtKB-UniRule"/>
</dbReference>
<evidence type="ECO:0000313" key="8">
    <source>
        <dbReference type="EMBL" id="QED27086.1"/>
    </source>
</evidence>
<dbReference type="InterPro" id="IPR017441">
    <property type="entry name" value="Protein_kinase_ATP_BS"/>
</dbReference>
<accession>A0A5B8XTV4</accession>
<dbReference type="OrthoDB" id="9779541at2"/>
<gene>
    <name evidence="8" type="ORF">FRD01_07495</name>
</gene>
<evidence type="ECO:0000256" key="1">
    <source>
        <dbReference type="ARBA" id="ARBA00022679"/>
    </source>
</evidence>
<protein>
    <submittedName>
        <fullName evidence="8">Serine/threonine protein kinase</fullName>
    </submittedName>
</protein>
<feature type="binding site" evidence="5">
    <location>
        <position position="41"/>
    </location>
    <ligand>
        <name>ATP</name>
        <dbReference type="ChEBI" id="CHEBI:30616"/>
    </ligand>
</feature>
<evidence type="ECO:0000313" key="9">
    <source>
        <dbReference type="Proteomes" id="UP000321595"/>
    </source>
</evidence>
<dbReference type="PROSITE" id="PS00108">
    <property type="entry name" value="PROTEIN_KINASE_ST"/>
    <property type="match status" value="1"/>
</dbReference>
<keyword evidence="9" id="KW-1185">Reference proteome</keyword>
<organism evidence="8 9">
    <name type="scientific">Microvenator marinus</name>
    <dbReference type="NCBI Taxonomy" id="2600177"/>
    <lineage>
        <taxon>Bacteria</taxon>
        <taxon>Deltaproteobacteria</taxon>
        <taxon>Bradymonadales</taxon>
        <taxon>Microvenatoraceae</taxon>
        <taxon>Microvenator</taxon>
    </lineage>
</organism>
<evidence type="ECO:0000256" key="2">
    <source>
        <dbReference type="ARBA" id="ARBA00022741"/>
    </source>
</evidence>
<feature type="compositionally biased region" description="Basic and acidic residues" evidence="6">
    <location>
        <begin position="488"/>
        <end position="502"/>
    </location>
</feature>
<evidence type="ECO:0000256" key="3">
    <source>
        <dbReference type="ARBA" id="ARBA00022777"/>
    </source>
</evidence>
<dbReference type="PROSITE" id="PS00107">
    <property type="entry name" value="PROTEIN_KINASE_ATP"/>
    <property type="match status" value="1"/>
</dbReference>